<dbReference type="AlphaFoldDB" id="A0A9P4IKN8"/>
<dbReference type="InterPro" id="IPR028245">
    <property type="entry name" value="PIL1/LSP1"/>
</dbReference>
<dbReference type="PANTHER" id="PTHR31962">
    <property type="entry name" value="SPHINGOLIPID LONG CHAIN BASE-RESPONSIVE PROTEIN PIL1"/>
    <property type="match status" value="1"/>
</dbReference>
<dbReference type="OrthoDB" id="5599269at2759"/>
<reference evidence="3" key="1">
    <citation type="journal article" date="2020" name="Stud. Mycol.">
        <title>101 Dothideomycetes genomes: a test case for predicting lifestyles and emergence of pathogens.</title>
        <authorList>
            <person name="Haridas S."/>
            <person name="Albert R."/>
            <person name="Binder M."/>
            <person name="Bloem J."/>
            <person name="Labutti K."/>
            <person name="Salamov A."/>
            <person name="Andreopoulos B."/>
            <person name="Baker S."/>
            <person name="Barry K."/>
            <person name="Bills G."/>
            <person name="Bluhm B."/>
            <person name="Cannon C."/>
            <person name="Castanera R."/>
            <person name="Culley D."/>
            <person name="Daum C."/>
            <person name="Ezra D."/>
            <person name="Gonzalez J."/>
            <person name="Henrissat B."/>
            <person name="Kuo A."/>
            <person name="Liang C."/>
            <person name="Lipzen A."/>
            <person name="Lutzoni F."/>
            <person name="Magnuson J."/>
            <person name="Mondo S."/>
            <person name="Nolan M."/>
            <person name="Ohm R."/>
            <person name="Pangilinan J."/>
            <person name="Park H.-J."/>
            <person name="Ramirez L."/>
            <person name="Alfaro M."/>
            <person name="Sun H."/>
            <person name="Tritt A."/>
            <person name="Yoshinaga Y."/>
            <person name="Zwiers L.-H."/>
            <person name="Turgeon B."/>
            <person name="Goodwin S."/>
            <person name="Spatafora J."/>
            <person name="Crous P."/>
            <person name="Grigoriev I."/>
        </authorList>
    </citation>
    <scope>NUCLEOTIDE SEQUENCE</scope>
    <source>
        <strain evidence="3">CBS 133067</strain>
    </source>
</reference>
<feature type="non-terminal residue" evidence="3">
    <location>
        <position position="263"/>
    </location>
</feature>
<feature type="compositionally biased region" description="Polar residues" evidence="2">
    <location>
        <begin position="1"/>
        <end position="32"/>
    </location>
</feature>
<protein>
    <submittedName>
        <fullName evidence="3">Long chain base stimulates phosphorylation</fullName>
    </submittedName>
</protein>
<accession>A0A9P4IKN8</accession>
<dbReference type="GO" id="GO:0005886">
    <property type="term" value="C:plasma membrane"/>
    <property type="evidence" value="ECO:0007669"/>
    <property type="project" value="TreeGrafter"/>
</dbReference>
<organism evidence="3 4">
    <name type="scientific">Rhizodiscina lignyota</name>
    <dbReference type="NCBI Taxonomy" id="1504668"/>
    <lineage>
        <taxon>Eukaryota</taxon>
        <taxon>Fungi</taxon>
        <taxon>Dikarya</taxon>
        <taxon>Ascomycota</taxon>
        <taxon>Pezizomycotina</taxon>
        <taxon>Dothideomycetes</taxon>
        <taxon>Pleosporomycetidae</taxon>
        <taxon>Aulographales</taxon>
        <taxon>Rhizodiscinaceae</taxon>
        <taxon>Rhizodiscina</taxon>
    </lineage>
</organism>
<dbReference type="SUPFAM" id="SSF103657">
    <property type="entry name" value="BAR/IMD domain-like"/>
    <property type="match status" value="1"/>
</dbReference>
<dbReference type="EMBL" id="ML978123">
    <property type="protein sequence ID" value="KAF2101733.1"/>
    <property type="molecule type" value="Genomic_DNA"/>
</dbReference>
<dbReference type="FunFam" id="1.20.1270.60:FF:000005">
    <property type="entry name" value="Sphingolipid long chain base-responsive pil1"/>
    <property type="match status" value="1"/>
</dbReference>
<feature type="region of interest" description="Disordered" evidence="2">
    <location>
        <begin position="1"/>
        <end position="44"/>
    </location>
</feature>
<dbReference type="Proteomes" id="UP000799772">
    <property type="component" value="Unassembled WGS sequence"/>
</dbReference>
<comment type="caution">
    <text evidence="3">The sequence shown here is derived from an EMBL/GenBank/DDBJ whole genome shotgun (WGS) entry which is preliminary data.</text>
</comment>
<dbReference type="PANTHER" id="PTHR31962:SF4">
    <property type="entry name" value="PRIMARY COMPONENT OF EISOSOMES (EUROFUNG)"/>
    <property type="match status" value="1"/>
</dbReference>
<dbReference type="GO" id="GO:0008289">
    <property type="term" value="F:lipid binding"/>
    <property type="evidence" value="ECO:0007669"/>
    <property type="project" value="TreeGrafter"/>
</dbReference>
<keyword evidence="1" id="KW-0597">Phosphoprotein</keyword>
<evidence type="ECO:0000313" key="4">
    <source>
        <dbReference type="Proteomes" id="UP000799772"/>
    </source>
</evidence>
<dbReference type="GO" id="GO:0006897">
    <property type="term" value="P:endocytosis"/>
    <property type="evidence" value="ECO:0007669"/>
    <property type="project" value="TreeGrafter"/>
</dbReference>
<sequence length="263" mass="29670">SSYLQTSPRNINRSLSIRSNKNSDSVTSPTSSGRHRFIPSLRGSNPELSRRLAKLVKSENHVITAYENAGKEQQTIARQLSEWGEQTGDDAVSEVADKLGVLLAEMADQEDFYAQGLEESRTVLKQIRNTESSVQPSRDHKAKIQDEIQKLKYKEPASPKIVQLEQELVRAEAQSLVAEAQLTNITRQKLRQAYDLHLKALLERSAKQTLLATQARRVLALLDDTPIVPGETRPPFGQEHELRQILSDAEEELRGWQPGWEEL</sequence>
<keyword evidence="4" id="KW-1185">Reference proteome</keyword>
<evidence type="ECO:0000256" key="2">
    <source>
        <dbReference type="SAM" id="MobiDB-lite"/>
    </source>
</evidence>
<dbReference type="GO" id="GO:0070941">
    <property type="term" value="P:eisosome assembly"/>
    <property type="evidence" value="ECO:0007669"/>
    <property type="project" value="TreeGrafter"/>
</dbReference>
<feature type="non-terminal residue" evidence="3">
    <location>
        <position position="1"/>
    </location>
</feature>
<evidence type="ECO:0000313" key="3">
    <source>
        <dbReference type="EMBL" id="KAF2101733.1"/>
    </source>
</evidence>
<proteinExistence type="predicted"/>
<dbReference type="Pfam" id="PF13805">
    <property type="entry name" value="Pil1"/>
    <property type="match status" value="1"/>
</dbReference>
<dbReference type="GO" id="GO:0036286">
    <property type="term" value="C:eisosome filament"/>
    <property type="evidence" value="ECO:0007669"/>
    <property type="project" value="TreeGrafter"/>
</dbReference>
<gene>
    <name evidence="3" type="ORF">NA57DRAFT_13339</name>
</gene>
<name>A0A9P4IKN8_9PEZI</name>
<dbReference type="InterPro" id="IPR027267">
    <property type="entry name" value="AH/BAR_dom_sf"/>
</dbReference>
<evidence type="ECO:0000256" key="1">
    <source>
        <dbReference type="ARBA" id="ARBA00022553"/>
    </source>
</evidence>
<dbReference type="Gene3D" id="1.20.1270.60">
    <property type="entry name" value="Arfaptin homology (AH) domain/BAR domain"/>
    <property type="match status" value="1"/>
</dbReference>